<dbReference type="Proteomes" id="UP000279275">
    <property type="component" value="Unassembled WGS sequence"/>
</dbReference>
<dbReference type="Pfam" id="PF00501">
    <property type="entry name" value="AMP-binding"/>
    <property type="match status" value="1"/>
</dbReference>
<keyword evidence="8" id="KW-1185">Reference proteome</keyword>
<keyword evidence="3" id="KW-0547">Nucleotide-binding</keyword>
<dbReference type="AlphaFoldDB" id="A0A3M2LA72"/>
<sequence>MLRARAGDAHPGLRTRDQDWTWAQVVEESARRAALAARLLRPGPPHIGVLLSNVPEFVFWLGGAALGGATLVGINPTRDDDTLAGEVRHTDCRMIVTDAAGAARLRRLDLGVDDDQILEIDSARYRELLASCSAALPEPVPLADALMLLLFTSGTTGASKAVRCTQGRLSRIAYTAVGKFGHERADVDYCCMPLFHGNALMALWAPALAVGATVCLTPKFSASQFVSDIRYFGATYFTYVGKAVAYILATPPDPADADNRLTRGFGTEASPEDRARFQRRFGAVLAEGYGSSEGGAVVRPDPAAPPGALGRPAHDGVAVIDAETLQRCPAAVLDAHGHVTNAEEAVGEIVDTTGSPSFEGYYHNDDADAQRLRNGWYWSGDLGYLDTDGFLYFAGRHGDWVRVDGENTSTLVTERVLRRFPGVLAAAAYGVPDPRSGDRLMAAVEVADPDRFDVAALAGYLSTQDDLGSKGIPRLLRVSARLPATASNKIVKRALQQQRWDTAELVYEWAGRAPVRYVPLTAAGKRTLASEFASHGRAHLLTLGQPMPALPSCGDSAPAGPAVSA</sequence>
<dbReference type="InterPro" id="IPR000873">
    <property type="entry name" value="AMP-dep_synth/lig_dom"/>
</dbReference>
<dbReference type="PANTHER" id="PTHR43107:SF15">
    <property type="entry name" value="FATTY ACID TRANSPORT PROTEIN 3, ISOFORM A"/>
    <property type="match status" value="1"/>
</dbReference>
<keyword evidence="4" id="KW-0067">ATP-binding</keyword>
<dbReference type="Pfam" id="PF13193">
    <property type="entry name" value="AMP-binding_C"/>
    <property type="match status" value="1"/>
</dbReference>
<dbReference type="SUPFAM" id="SSF56801">
    <property type="entry name" value="Acetyl-CoA synthetase-like"/>
    <property type="match status" value="1"/>
</dbReference>
<gene>
    <name evidence="7" type="ORF">EBN03_18025</name>
</gene>
<evidence type="ECO:0000313" key="7">
    <source>
        <dbReference type="EMBL" id="RMI31478.1"/>
    </source>
</evidence>
<comment type="caution">
    <text evidence="7">The sequence shown here is derived from an EMBL/GenBank/DDBJ whole genome shotgun (WGS) entry which is preliminary data.</text>
</comment>
<evidence type="ECO:0000256" key="4">
    <source>
        <dbReference type="ARBA" id="ARBA00022840"/>
    </source>
</evidence>
<evidence type="ECO:0000259" key="6">
    <source>
        <dbReference type="Pfam" id="PF13193"/>
    </source>
</evidence>
<feature type="domain" description="AMP-dependent synthetase/ligase" evidence="5">
    <location>
        <begin position="15"/>
        <end position="362"/>
    </location>
</feature>
<feature type="domain" description="AMP-binding enzyme C-terminal" evidence="6">
    <location>
        <begin position="414"/>
        <end position="489"/>
    </location>
</feature>
<dbReference type="Gene3D" id="3.30.300.30">
    <property type="match status" value="1"/>
</dbReference>
<dbReference type="OrthoDB" id="9803968at2"/>
<dbReference type="InterPro" id="IPR020845">
    <property type="entry name" value="AMP-binding_CS"/>
</dbReference>
<dbReference type="GO" id="GO:0004467">
    <property type="term" value="F:long-chain fatty acid-CoA ligase activity"/>
    <property type="evidence" value="ECO:0007669"/>
    <property type="project" value="TreeGrafter"/>
</dbReference>
<dbReference type="GO" id="GO:0005524">
    <property type="term" value="F:ATP binding"/>
    <property type="evidence" value="ECO:0007669"/>
    <property type="project" value="UniProtKB-KW"/>
</dbReference>
<dbReference type="PROSITE" id="PS00455">
    <property type="entry name" value="AMP_BINDING"/>
    <property type="match status" value="1"/>
</dbReference>
<dbReference type="GO" id="GO:0005324">
    <property type="term" value="F:long-chain fatty acid transmembrane transporter activity"/>
    <property type="evidence" value="ECO:0007669"/>
    <property type="project" value="TreeGrafter"/>
</dbReference>
<reference evidence="7 8" key="1">
    <citation type="submission" date="2018-10" db="EMBL/GenBank/DDBJ databases">
        <title>Isolation from cow dung.</title>
        <authorList>
            <person name="Ling L."/>
        </authorList>
    </citation>
    <scope>NUCLEOTIDE SEQUENCE [LARGE SCALE GENOMIC DNA]</scope>
    <source>
        <strain evidence="7 8">NEAU-LL90</strain>
    </source>
</reference>
<accession>A0A3M2LA72</accession>
<dbReference type="InterPro" id="IPR025110">
    <property type="entry name" value="AMP-bd_C"/>
</dbReference>
<dbReference type="GO" id="GO:0044539">
    <property type="term" value="P:long-chain fatty acid import into cell"/>
    <property type="evidence" value="ECO:0007669"/>
    <property type="project" value="TreeGrafter"/>
</dbReference>
<protein>
    <submittedName>
        <fullName evidence="7">Acyl-CoA synthetase</fullName>
    </submittedName>
</protein>
<dbReference type="InterPro" id="IPR045851">
    <property type="entry name" value="AMP-bd_C_sf"/>
</dbReference>
<evidence type="ECO:0000313" key="8">
    <source>
        <dbReference type="Proteomes" id="UP000279275"/>
    </source>
</evidence>
<evidence type="ECO:0000259" key="5">
    <source>
        <dbReference type="Pfam" id="PF00501"/>
    </source>
</evidence>
<dbReference type="Gene3D" id="3.40.50.12780">
    <property type="entry name" value="N-terminal domain of ligase-like"/>
    <property type="match status" value="1"/>
</dbReference>
<evidence type="ECO:0000256" key="3">
    <source>
        <dbReference type="ARBA" id="ARBA00022741"/>
    </source>
</evidence>
<dbReference type="PANTHER" id="PTHR43107">
    <property type="entry name" value="LONG-CHAIN FATTY ACID TRANSPORT PROTEIN"/>
    <property type="match status" value="1"/>
</dbReference>
<name>A0A3M2LA72_9NOCA</name>
<evidence type="ECO:0000256" key="1">
    <source>
        <dbReference type="ARBA" id="ARBA00006432"/>
    </source>
</evidence>
<keyword evidence="2" id="KW-0436">Ligase</keyword>
<comment type="similarity">
    <text evidence="1">Belongs to the ATP-dependent AMP-binding enzyme family.</text>
</comment>
<evidence type="ECO:0000256" key="2">
    <source>
        <dbReference type="ARBA" id="ARBA00022598"/>
    </source>
</evidence>
<proteinExistence type="inferred from homology"/>
<dbReference type="GO" id="GO:0005886">
    <property type="term" value="C:plasma membrane"/>
    <property type="evidence" value="ECO:0007669"/>
    <property type="project" value="TreeGrafter"/>
</dbReference>
<dbReference type="InterPro" id="IPR042099">
    <property type="entry name" value="ANL_N_sf"/>
</dbReference>
<dbReference type="EMBL" id="RFFH01000007">
    <property type="protein sequence ID" value="RMI31478.1"/>
    <property type="molecule type" value="Genomic_DNA"/>
</dbReference>
<organism evidence="7 8">
    <name type="scientific">Nocardia stercoris</name>
    <dbReference type="NCBI Taxonomy" id="2483361"/>
    <lineage>
        <taxon>Bacteria</taxon>
        <taxon>Bacillati</taxon>
        <taxon>Actinomycetota</taxon>
        <taxon>Actinomycetes</taxon>
        <taxon>Mycobacteriales</taxon>
        <taxon>Nocardiaceae</taxon>
        <taxon>Nocardia</taxon>
    </lineage>
</organism>